<evidence type="ECO:0000313" key="5">
    <source>
        <dbReference type="Proteomes" id="UP000007844"/>
    </source>
</evidence>
<dbReference type="GO" id="GO:0046872">
    <property type="term" value="F:metal ion binding"/>
    <property type="evidence" value="ECO:0007669"/>
    <property type="project" value="UniProtKB-KW"/>
</dbReference>
<dbReference type="AlphaFoldDB" id="F3YVB2"/>
<keyword evidence="3" id="KW-0520">NAD</keyword>
<evidence type="ECO:0000313" key="4">
    <source>
        <dbReference type="EMBL" id="EGJ48504.1"/>
    </source>
</evidence>
<dbReference type="GO" id="GO:0016491">
    <property type="term" value="F:oxidoreductase activity"/>
    <property type="evidence" value="ECO:0007669"/>
    <property type="project" value="UniProtKB-KW"/>
</dbReference>
<dbReference type="HOGENOM" id="CLU_040168_1_0_7"/>
<dbReference type="KEGG" id="daf:Desaf_0144"/>
<dbReference type="STRING" id="690850.Desaf_0144"/>
<keyword evidence="5" id="KW-1185">Reference proteome</keyword>
<dbReference type="Proteomes" id="UP000007844">
    <property type="component" value="Chromosome"/>
</dbReference>
<dbReference type="EMBL" id="CP003221">
    <property type="protein sequence ID" value="EGJ48504.1"/>
    <property type="molecule type" value="Genomic_DNA"/>
</dbReference>
<keyword evidence="2" id="KW-0560">Oxidoreductase</keyword>
<dbReference type="PANTHER" id="PTHR30004:SF6">
    <property type="entry name" value="D-THREONATE 4-PHOSPHATE DEHYDROGENASE"/>
    <property type="match status" value="1"/>
</dbReference>
<dbReference type="InterPro" id="IPR005255">
    <property type="entry name" value="PdxA_fam"/>
</dbReference>
<evidence type="ECO:0000256" key="2">
    <source>
        <dbReference type="ARBA" id="ARBA00023002"/>
    </source>
</evidence>
<dbReference type="PANTHER" id="PTHR30004">
    <property type="entry name" value="4-HYDROXYTHREONINE-4-PHOSPHATE DEHYDROGENASE"/>
    <property type="match status" value="1"/>
</dbReference>
<name>F3YVB2_DESAF</name>
<dbReference type="Pfam" id="PF04166">
    <property type="entry name" value="PdxA"/>
    <property type="match status" value="1"/>
</dbReference>
<dbReference type="eggNOG" id="COG1995">
    <property type="taxonomic scope" value="Bacteria"/>
</dbReference>
<organism evidence="4 5">
    <name type="scientific">Desulfocurvibacter africanus subsp. africanus str. Walvis Bay</name>
    <dbReference type="NCBI Taxonomy" id="690850"/>
    <lineage>
        <taxon>Bacteria</taxon>
        <taxon>Pseudomonadati</taxon>
        <taxon>Thermodesulfobacteriota</taxon>
        <taxon>Desulfovibrionia</taxon>
        <taxon>Desulfovibrionales</taxon>
        <taxon>Desulfovibrionaceae</taxon>
        <taxon>Desulfocurvibacter</taxon>
    </lineage>
</organism>
<gene>
    <name evidence="4" type="ORF">Desaf_0144</name>
</gene>
<evidence type="ECO:0000256" key="1">
    <source>
        <dbReference type="ARBA" id="ARBA00022723"/>
    </source>
</evidence>
<protein>
    <submittedName>
        <fullName evidence="4">4-hydroxythreonine-4-phosphate dehydrogenase</fullName>
    </submittedName>
</protein>
<accession>F3YVB2</accession>
<dbReference type="Gene3D" id="3.40.718.10">
    <property type="entry name" value="Isopropylmalate Dehydrogenase"/>
    <property type="match status" value="1"/>
</dbReference>
<proteinExistence type="predicted"/>
<keyword evidence="1" id="KW-0479">Metal-binding</keyword>
<dbReference type="SUPFAM" id="SSF53659">
    <property type="entry name" value="Isocitrate/Isopropylmalate dehydrogenase-like"/>
    <property type="match status" value="1"/>
</dbReference>
<dbReference type="GO" id="GO:0051287">
    <property type="term" value="F:NAD binding"/>
    <property type="evidence" value="ECO:0007669"/>
    <property type="project" value="InterPro"/>
</dbReference>
<evidence type="ECO:0000256" key="3">
    <source>
        <dbReference type="ARBA" id="ARBA00023027"/>
    </source>
</evidence>
<sequence length="336" mass="35627">MVKPLLVTLGDPGGLGPELACRLFAQQPPLNRPVVLIGQESSLADMARRFAPDLSWERLDESVTRHNENATKASEYNLAPGLYLLEPEGVGNISVPLGRGSAEGGLVAGHSLDLACDLLLSGWSGILVTCPLNKAMLQDAGFDFPGHTEFLARRAGLGPDEVTMHLCGPKLRVSLVTTHPPLKDVPGLITRESVLRALRHTCDFTRRLGLSAPVAVCGLNPHAGEWGHIGSEEIDTIAPAIEQAKAQGFAAEGPFPADTVFHRAVRGDFSAVLAMYHDQGLGPLKLIHFGEAVNVTLGLPFVRTSVDHGTGYDIAGQGIADLGSLRAAIELAERLG</sequence>
<reference evidence="4 5" key="1">
    <citation type="journal article" date="2011" name="J. Bacteriol.">
        <title>Genome sequence of the mercury-methylating and pleomorphic Desulfovibrio africanus Strain Walvis Bay.</title>
        <authorList>
            <person name="Brown S.D."/>
            <person name="Wall J.D."/>
            <person name="Kucken A.M."/>
            <person name="Gilmour C.C."/>
            <person name="Podar M."/>
            <person name="Brandt C.C."/>
            <person name="Teshima H."/>
            <person name="Detter J.C."/>
            <person name="Han C.S."/>
            <person name="Land M.L."/>
            <person name="Lucas S."/>
            <person name="Han J."/>
            <person name="Pennacchio L."/>
            <person name="Nolan M."/>
            <person name="Pitluck S."/>
            <person name="Woyke T."/>
            <person name="Goodwin L."/>
            <person name="Palumbo A.V."/>
            <person name="Elias D.A."/>
        </authorList>
    </citation>
    <scope>NUCLEOTIDE SEQUENCE [LARGE SCALE GENOMIC DNA]</scope>
    <source>
        <strain evidence="4 5">Walvis Bay</strain>
    </source>
</reference>
<dbReference type="NCBIfam" id="TIGR00557">
    <property type="entry name" value="pdxA"/>
    <property type="match status" value="1"/>
</dbReference>
<dbReference type="RefSeq" id="WP_014258371.1">
    <property type="nucleotide sequence ID" value="NC_016629.1"/>
</dbReference>